<evidence type="ECO:0000259" key="3">
    <source>
        <dbReference type="PROSITE" id="PS51371"/>
    </source>
</evidence>
<dbReference type="InterPro" id="IPR046342">
    <property type="entry name" value="CBS_dom_sf"/>
</dbReference>
<evidence type="ECO:0000313" key="5">
    <source>
        <dbReference type="Proteomes" id="UP000054350"/>
    </source>
</evidence>
<dbReference type="OrthoDB" id="2438318at2759"/>
<dbReference type="eggNOG" id="KOG0475">
    <property type="taxonomic scope" value="Eukaryota"/>
</dbReference>
<evidence type="ECO:0000256" key="1">
    <source>
        <dbReference type="ARBA" id="ARBA00023065"/>
    </source>
</evidence>
<dbReference type="Gene3D" id="3.90.1280.20">
    <property type="match status" value="1"/>
</dbReference>
<dbReference type="GO" id="GO:0005886">
    <property type="term" value="C:plasma membrane"/>
    <property type="evidence" value="ECO:0007669"/>
    <property type="project" value="TreeGrafter"/>
</dbReference>
<evidence type="ECO:0000313" key="4">
    <source>
        <dbReference type="EMBL" id="KNE57655.1"/>
    </source>
</evidence>
<dbReference type="Gene3D" id="3.10.580.20">
    <property type="match status" value="1"/>
</dbReference>
<dbReference type="PROSITE" id="PS51371">
    <property type="entry name" value="CBS"/>
    <property type="match status" value="1"/>
</dbReference>
<reference evidence="5" key="2">
    <citation type="submission" date="2009-11" db="EMBL/GenBank/DDBJ databases">
        <title>The Genome Sequence of Allomyces macrogynus strain ATCC 38327.</title>
        <authorList>
            <consortium name="The Broad Institute Genome Sequencing Platform"/>
            <person name="Russ C."/>
            <person name="Cuomo C."/>
            <person name="Shea T."/>
            <person name="Young S.K."/>
            <person name="Zeng Q."/>
            <person name="Koehrsen M."/>
            <person name="Haas B."/>
            <person name="Borodovsky M."/>
            <person name="Guigo R."/>
            <person name="Alvarado L."/>
            <person name="Berlin A."/>
            <person name="Borenstein D."/>
            <person name="Chen Z."/>
            <person name="Engels R."/>
            <person name="Freedman E."/>
            <person name="Gellesch M."/>
            <person name="Goldberg J."/>
            <person name="Griggs A."/>
            <person name="Gujja S."/>
            <person name="Heiman D."/>
            <person name="Hepburn T."/>
            <person name="Howarth C."/>
            <person name="Jen D."/>
            <person name="Larson L."/>
            <person name="Lewis B."/>
            <person name="Mehta T."/>
            <person name="Park D."/>
            <person name="Pearson M."/>
            <person name="Roberts A."/>
            <person name="Saif S."/>
            <person name="Shenoy N."/>
            <person name="Sisk P."/>
            <person name="Stolte C."/>
            <person name="Sykes S."/>
            <person name="Walk T."/>
            <person name="White J."/>
            <person name="Yandava C."/>
            <person name="Burger G."/>
            <person name="Gray M.W."/>
            <person name="Holland P.W.H."/>
            <person name="King N."/>
            <person name="Lang F.B.F."/>
            <person name="Roger A.J."/>
            <person name="Ruiz-Trillo I."/>
            <person name="Lander E."/>
            <person name="Nusbaum C."/>
        </authorList>
    </citation>
    <scope>NUCLEOTIDE SEQUENCE [LARGE SCALE GENOMIC DNA]</scope>
    <source>
        <strain evidence="5">ATCC 38327</strain>
    </source>
</reference>
<keyword evidence="1" id="KW-0406">Ion transport</keyword>
<keyword evidence="5" id="KW-1185">Reference proteome</keyword>
<dbReference type="Proteomes" id="UP000054350">
    <property type="component" value="Unassembled WGS sequence"/>
</dbReference>
<dbReference type="PANTHER" id="PTHR45711:SF6">
    <property type="entry name" value="CHLORIDE CHANNEL PROTEIN"/>
    <property type="match status" value="1"/>
</dbReference>
<dbReference type="VEuPathDB" id="FungiDB:AMAG_04520"/>
<accession>A0A0L0S5C1</accession>
<dbReference type="SUPFAM" id="SSF54631">
    <property type="entry name" value="CBS-domain pair"/>
    <property type="match status" value="1"/>
</dbReference>
<organism evidence="4 5">
    <name type="scientific">Allomyces macrogynus (strain ATCC 38327)</name>
    <name type="common">Allomyces javanicus var. macrogynus</name>
    <dbReference type="NCBI Taxonomy" id="578462"/>
    <lineage>
        <taxon>Eukaryota</taxon>
        <taxon>Fungi</taxon>
        <taxon>Fungi incertae sedis</taxon>
        <taxon>Blastocladiomycota</taxon>
        <taxon>Blastocladiomycetes</taxon>
        <taxon>Blastocladiales</taxon>
        <taxon>Blastocladiaceae</taxon>
        <taxon>Allomyces</taxon>
    </lineage>
</organism>
<gene>
    <name evidence="4" type="ORF">AMAG_04520</name>
</gene>
<evidence type="ECO:0000256" key="2">
    <source>
        <dbReference type="PROSITE-ProRule" id="PRU00703"/>
    </source>
</evidence>
<dbReference type="STRING" id="578462.A0A0L0S5C1"/>
<sequence length="163" mass="17368">MGYPVVESAKSMVLVGFINRTELVFALEQARKRPDANDMTPVVFGPVPAAAAAASAATSPVLGNSSFGVVAAHAASGHVPVLDLAPWMDQTPITIVARYPMEMTIELFKKMGLRYVLITRNGQLLGLITKKDVLRHLGEMAGKSHVAGGMVVDQDLMVNRLVG</sequence>
<dbReference type="Pfam" id="PF00571">
    <property type="entry name" value="CBS"/>
    <property type="match status" value="1"/>
</dbReference>
<dbReference type="PANTHER" id="PTHR45711">
    <property type="entry name" value="CHLORIDE CHANNEL PROTEIN"/>
    <property type="match status" value="1"/>
</dbReference>
<dbReference type="InterPro" id="IPR000644">
    <property type="entry name" value="CBS_dom"/>
</dbReference>
<dbReference type="GO" id="GO:0005247">
    <property type="term" value="F:voltage-gated chloride channel activity"/>
    <property type="evidence" value="ECO:0007669"/>
    <property type="project" value="TreeGrafter"/>
</dbReference>
<keyword evidence="2" id="KW-0129">CBS domain</keyword>
<dbReference type="GO" id="GO:0005769">
    <property type="term" value="C:early endosome"/>
    <property type="evidence" value="ECO:0007669"/>
    <property type="project" value="TreeGrafter"/>
</dbReference>
<reference evidence="4 5" key="1">
    <citation type="submission" date="2009-11" db="EMBL/GenBank/DDBJ databases">
        <title>Annotation of Allomyces macrogynus ATCC 38327.</title>
        <authorList>
            <consortium name="The Broad Institute Genome Sequencing Platform"/>
            <person name="Russ C."/>
            <person name="Cuomo C."/>
            <person name="Burger G."/>
            <person name="Gray M.W."/>
            <person name="Holland P.W.H."/>
            <person name="King N."/>
            <person name="Lang F.B.F."/>
            <person name="Roger A.J."/>
            <person name="Ruiz-Trillo I."/>
            <person name="Young S.K."/>
            <person name="Zeng Q."/>
            <person name="Gargeya S."/>
            <person name="Fitzgerald M."/>
            <person name="Haas B."/>
            <person name="Abouelleil A."/>
            <person name="Alvarado L."/>
            <person name="Arachchi H.M."/>
            <person name="Berlin A."/>
            <person name="Chapman S.B."/>
            <person name="Gearin G."/>
            <person name="Goldberg J."/>
            <person name="Griggs A."/>
            <person name="Gujja S."/>
            <person name="Hansen M."/>
            <person name="Heiman D."/>
            <person name="Howarth C."/>
            <person name="Larimer J."/>
            <person name="Lui A."/>
            <person name="MacDonald P.J.P."/>
            <person name="McCowen C."/>
            <person name="Montmayeur A."/>
            <person name="Murphy C."/>
            <person name="Neiman D."/>
            <person name="Pearson M."/>
            <person name="Priest M."/>
            <person name="Roberts A."/>
            <person name="Saif S."/>
            <person name="Shea T."/>
            <person name="Sisk P."/>
            <person name="Stolte C."/>
            <person name="Sykes S."/>
            <person name="Wortman J."/>
            <person name="Nusbaum C."/>
            <person name="Birren B."/>
        </authorList>
    </citation>
    <scope>NUCLEOTIDE SEQUENCE [LARGE SCALE GENOMIC DNA]</scope>
    <source>
        <strain evidence="4 5">ATCC 38327</strain>
    </source>
</reference>
<dbReference type="EMBL" id="GG745332">
    <property type="protein sequence ID" value="KNE57655.1"/>
    <property type="molecule type" value="Genomic_DNA"/>
</dbReference>
<name>A0A0L0S5C1_ALLM3</name>
<dbReference type="AlphaFoldDB" id="A0A0L0S5C1"/>
<proteinExistence type="predicted"/>
<keyword evidence="1" id="KW-0813">Transport</keyword>
<protein>
    <recommendedName>
        <fullName evidence="3">CBS domain-containing protein</fullName>
    </recommendedName>
</protein>
<feature type="domain" description="CBS" evidence="3">
    <location>
        <begin position="88"/>
        <end position="144"/>
    </location>
</feature>
<dbReference type="GO" id="GO:0005794">
    <property type="term" value="C:Golgi apparatus"/>
    <property type="evidence" value="ECO:0007669"/>
    <property type="project" value="TreeGrafter"/>
</dbReference>